<reference evidence="2" key="1">
    <citation type="submission" date="2022-10" db="EMBL/GenBank/DDBJ databases">
        <authorList>
            <person name="Chen Y."/>
            <person name="Dougan E. K."/>
            <person name="Chan C."/>
            <person name="Rhodes N."/>
            <person name="Thang M."/>
        </authorList>
    </citation>
    <scope>NUCLEOTIDE SEQUENCE</scope>
</reference>
<dbReference type="Proteomes" id="UP001152797">
    <property type="component" value="Unassembled WGS sequence"/>
</dbReference>
<dbReference type="EMBL" id="CAMXCT010003224">
    <property type="protein sequence ID" value="CAI4003194.1"/>
    <property type="molecule type" value="Genomic_DNA"/>
</dbReference>
<dbReference type="OrthoDB" id="411082at2759"/>
<name>A0A9P1D4M5_9DINO</name>
<protein>
    <recommendedName>
        <fullName evidence="5">Protein xylosyltransferase</fullName>
    </recommendedName>
</protein>
<keyword evidence="1" id="KW-0732">Signal</keyword>
<dbReference type="AlphaFoldDB" id="A0A9P1D4M5"/>
<dbReference type="EMBL" id="CAMXCT020003224">
    <property type="protein sequence ID" value="CAL1156569.1"/>
    <property type="molecule type" value="Genomic_DNA"/>
</dbReference>
<keyword evidence="4" id="KW-1185">Reference proteome</keyword>
<feature type="chain" id="PRO_5043271123" description="Protein xylosyltransferase" evidence="1">
    <location>
        <begin position="29"/>
        <end position="638"/>
    </location>
</feature>
<evidence type="ECO:0000256" key="1">
    <source>
        <dbReference type="SAM" id="SignalP"/>
    </source>
</evidence>
<feature type="signal peptide" evidence="1">
    <location>
        <begin position="1"/>
        <end position="28"/>
    </location>
</feature>
<evidence type="ECO:0000313" key="3">
    <source>
        <dbReference type="EMBL" id="CAL1156569.1"/>
    </source>
</evidence>
<evidence type="ECO:0008006" key="5">
    <source>
        <dbReference type="Google" id="ProtNLM"/>
    </source>
</evidence>
<sequence length="638" mass="72347">MCPHYTSRPMHPCWRMLGLLSALVTTSGLIHRESHEQTRTLSLAVGNSSGTGRWNFCANQWEECRCNGKIRWGHGQTWKVIDPPSHMTAFTVKCSIEHLQDVLPGDTRKHCQCQGQVLSKNFDSSTLTSFAEDAAMTKLAGKDSEWIFCSNQWQECQCNNHVRWGTAKRWKLISPKKVGALFSVKCDVNSLGDPVPGEDGKHCQCLVSHGSLFERQLNPMLLDERTADGFGAKLVASCDLFEAGKSAGPEGQAQWQAAEPFCSKAWEDKAEKDASLHAGPHRLSLGSLQKLMEARIDARFEENYQHLVDKDGWLDKAFVNYFAGAPGSKHANMTEQLIRSVHMFSKNPIVVLHLGSRAPDSWTAKRFPRLLLLHAAPMGPDAHRSFNFNKLRSFLISRARVGVELDSDQFVGPGVDYMFEMTQKEITENYSMPIMPVHFYSFTQADTPHNVWWQRFCPDPPACKPHSMRWSHAHPTWTFWSLPFVGRWLRRHFRDELLLATTGNGGLHLGELPVSEIPEDEDLLNVATWEEKGTKQWCKFDNDYHEFVDMLRWNPQDGHHTTTGDIASDPKFYPDGAAKAFFTAHNCKDPSATAKMLDEIKSRWEEGLYPPSTITFKGRFWASGSELRKEHPELPCIF</sequence>
<evidence type="ECO:0000313" key="4">
    <source>
        <dbReference type="Proteomes" id="UP001152797"/>
    </source>
</evidence>
<comment type="caution">
    <text evidence="2">The sequence shown here is derived from an EMBL/GenBank/DDBJ whole genome shotgun (WGS) entry which is preliminary data.</text>
</comment>
<proteinExistence type="predicted"/>
<reference evidence="3" key="2">
    <citation type="submission" date="2024-04" db="EMBL/GenBank/DDBJ databases">
        <authorList>
            <person name="Chen Y."/>
            <person name="Shah S."/>
            <person name="Dougan E. K."/>
            <person name="Thang M."/>
            <person name="Chan C."/>
        </authorList>
    </citation>
    <scope>NUCLEOTIDE SEQUENCE [LARGE SCALE GENOMIC DNA]</scope>
</reference>
<evidence type="ECO:0000313" key="2">
    <source>
        <dbReference type="EMBL" id="CAI4003194.1"/>
    </source>
</evidence>
<gene>
    <name evidence="2" type="ORF">C1SCF055_LOCUS29082</name>
</gene>
<organism evidence="2">
    <name type="scientific">Cladocopium goreaui</name>
    <dbReference type="NCBI Taxonomy" id="2562237"/>
    <lineage>
        <taxon>Eukaryota</taxon>
        <taxon>Sar</taxon>
        <taxon>Alveolata</taxon>
        <taxon>Dinophyceae</taxon>
        <taxon>Suessiales</taxon>
        <taxon>Symbiodiniaceae</taxon>
        <taxon>Cladocopium</taxon>
    </lineage>
</organism>
<accession>A0A9P1D4M5</accession>
<dbReference type="EMBL" id="CAMXCT030003224">
    <property type="protein sequence ID" value="CAL4790506.1"/>
    <property type="molecule type" value="Genomic_DNA"/>
</dbReference>